<dbReference type="InterPro" id="IPR039058">
    <property type="entry name" value="Yippee_fam"/>
</dbReference>
<evidence type="ECO:0000256" key="3">
    <source>
        <dbReference type="ARBA" id="ARBA00022833"/>
    </source>
</evidence>
<feature type="region of interest" description="Disordered" evidence="4">
    <location>
        <begin position="39"/>
        <end position="74"/>
    </location>
</feature>
<keyword evidence="3" id="KW-0862">Zinc</keyword>
<evidence type="ECO:0000256" key="2">
    <source>
        <dbReference type="ARBA" id="ARBA00022723"/>
    </source>
</evidence>
<reference evidence="7" key="1">
    <citation type="journal article" date="2023" name="Mol. Phylogenet. Evol.">
        <title>Genome-scale phylogeny and comparative genomics of the fungal order Sordariales.</title>
        <authorList>
            <person name="Hensen N."/>
            <person name="Bonometti L."/>
            <person name="Westerberg I."/>
            <person name="Brannstrom I.O."/>
            <person name="Guillou S."/>
            <person name="Cros-Aarteil S."/>
            <person name="Calhoun S."/>
            <person name="Haridas S."/>
            <person name="Kuo A."/>
            <person name="Mondo S."/>
            <person name="Pangilinan J."/>
            <person name="Riley R."/>
            <person name="LaButti K."/>
            <person name="Andreopoulos B."/>
            <person name="Lipzen A."/>
            <person name="Chen C."/>
            <person name="Yan M."/>
            <person name="Daum C."/>
            <person name="Ng V."/>
            <person name="Clum A."/>
            <person name="Steindorff A."/>
            <person name="Ohm R.A."/>
            <person name="Martin F."/>
            <person name="Silar P."/>
            <person name="Natvig D.O."/>
            <person name="Lalanne C."/>
            <person name="Gautier V."/>
            <person name="Ament-Velasquez S.L."/>
            <person name="Kruys A."/>
            <person name="Hutchinson M.I."/>
            <person name="Powell A.J."/>
            <person name="Barry K."/>
            <person name="Miller A.N."/>
            <person name="Grigoriev I.V."/>
            <person name="Debuchy R."/>
            <person name="Gladieux P."/>
            <person name="Hiltunen Thoren M."/>
            <person name="Johannesson H."/>
        </authorList>
    </citation>
    <scope>NUCLEOTIDE SEQUENCE [LARGE SCALE GENOMIC DNA]</scope>
    <source>
        <strain evidence="7">CBS 284.82</strain>
    </source>
</reference>
<keyword evidence="7" id="KW-1185">Reference proteome</keyword>
<protein>
    <submittedName>
        <fullName evidence="6">Yippee-like protein</fullName>
    </submittedName>
</protein>
<dbReference type="Pfam" id="PF03226">
    <property type="entry name" value="Yippee-Mis18"/>
    <property type="match status" value="1"/>
</dbReference>
<feature type="region of interest" description="Disordered" evidence="4">
    <location>
        <begin position="1"/>
        <end position="21"/>
    </location>
</feature>
<feature type="compositionally biased region" description="Low complexity" evidence="4">
    <location>
        <begin position="9"/>
        <end position="21"/>
    </location>
</feature>
<evidence type="ECO:0000259" key="5">
    <source>
        <dbReference type="PROSITE" id="PS51792"/>
    </source>
</evidence>
<name>A0AAN6PFD4_9PEZI</name>
<gene>
    <name evidence="6" type="ORF">C8A01DRAFT_16194</name>
</gene>
<evidence type="ECO:0000313" key="7">
    <source>
        <dbReference type="Proteomes" id="UP001303115"/>
    </source>
</evidence>
<dbReference type="InterPro" id="IPR034751">
    <property type="entry name" value="Yippee"/>
</dbReference>
<evidence type="ECO:0000256" key="4">
    <source>
        <dbReference type="SAM" id="MobiDB-lite"/>
    </source>
</evidence>
<organism evidence="6 7">
    <name type="scientific">Parachaetomium inaequale</name>
    <dbReference type="NCBI Taxonomy" id="2588326"/>
    <lineage>
        <taxon>Eukaryota</taxon>
        <taxon>Fungi</taxon>
        <taxon>Dikarya</taxon>
        <taxon>Ascomycota</taxon>
        <taxon>Pezizomycotina</taxon>
        <taxon>Sordariomycetes</taxon>
        <taxon>Sordariomycetidae</taxon>
        <taxon>Sordariales</taxon>
        <taxon>Chaetomiaceae</taxon>
        <taxon>Parachaetomium</taxon>
    </lineage>
</organism>
<dbReference type="PROSITE" id="PS51792">
    <property type="entry name" value="YIPPEE"/>
    <property type="match status" value="1"/>
</dbReference>
<feature type="domain" description="Yippee" evidence="5">
    <location>
        <begin position="76"/>
        <end position="205"/>
    </location>
</feature>
<evidence type="ECO:0000256" key="1">
    <source>
        <dbReference type="ARBA" id="ARBA00005613"/>
    </source>
</evidence>
<feature type="compositionally biased region" description="Low complexity" evidence="4">
    <location>
        <begin position="48"/>
        <end position="60"/>
    </location>
</feature>
<dbReference type="EMBL" id="MU854389">
    <property type="protein sequence ID" value="KAK4039881.1"/>
    <property type="molecule type" value="Genomic_DNA"/>
</dbReference>
<proteinExistence type="inferred from homology"/>
<dbReference type="AlphaFoldDB" id="A0AAN6PFD4"/>
<evidence type="ECO:0000313" key="6">
    <source>
        <dbReference type="EMBL" id="KAK4039881.1"/>
    </source>
</evidence>
<comment type="caution">
    <text evidence="6">The sequence shown here is derived from an EMBL/GenBank/DDBJ whole genome shotgun (WGS) entry which is preliminary data.</text>
</comment>
<comment type="similarity">
    <text evidence="1">Belongs to the yippee family.</text>
</comment>
<accession>A0AAN6PFD4</accession>
<dbReference type="InterPro" id="IPR004910">
    <property type="entry name" value="Yippee/Mis18/Cereblon"/>
</dbReference>
<dbReference type="Proteomes" id="UP001303115">
    <property type="component" value="Unassembled WGS sequence"/>
</dbReference>
<dbReference type="GO" id="GO:0046872">
    <property type="term" value="F:metal ion binding"/>
    <property type="evidence" value="ECO:0007669"/>
    <property type="project" value="UniProtKB-KW"/>
</dbReference>
<dbReference type="PANTHER" id="PTHR13848">
    <property type="entry name" value="PROTEIN YIPPEE-LIKE CG15309-RELATED"/>
    <property type="match status" value="1"/>
</dbReference>
<sequence>MLGEVMSLRRPSASAPSKTPKPTFPLYLLPSLRIPFTRRRISEPPSPISTTVPSLSTSPTSPTPPSTRRLSRTHPTTLRCRTCSTDLAFHAQIISKCFQGRNGRAYLVAPPSPLSTPSCPGSPTITNTTTTNPATDAPTHHYLANIRVGRSETRQLITGTHVVADISCAVCGATVGWKYMDAREPAQRYKVGKFILETRRVVGFHGWEDVDVPVMDHDGYGPSQVWDGEDEEDGLDSGVVVFDSEDEDECEDMFAGVWDATVVAKRRRSKVGGLGGHI</sequence>
<keyword evidence="2" id="KW-0479">Metal-binding</keyword>